<feature type="domain" description="Peptidase S74" evidence="2">
    <location>
        <begin position="344"/>
        <end position="439"/>
    </location>
</feature>
<evidence type="ECO:0000313" key="4">
    <source>
        <dbReference type="Proteomes" id="UP001370348"/>
    </source>
</evidence>
<dbReference type="InterPro" id="IPR030392">
    <property type="entry name" value="S74_ICA"/>
</dbReference>
<proteinExistence type="predicted"/>
<evidence type="ECO:0000313" key="3">
    <source>
        <dbReference type="EMBL" id="WXB15401.1"/>
    </source>
</evidence>
<evidence type="ECO:0000259" key="2">
    <source>
        <dbReference type="PROSITE" id="PS51688"/>
    </source>
</evidence>
<protein>
    <submittedName>
        <fullName evidence="3">Tail fiber domain-containing protein</fullName>
    </submittedName>
</protein>
<evidence type="ECO:0000256" key="1">
    <source>
        <dbReference type="SAM" id="MobiDB-lite"/>
    </source>
</evidence>
<accession>A0ABZ2M237</accession>
<dbReference type="Proteomes" id="UP001370348">
    <property type="component" value="Chromosome"/>
</dbReference>
<feature type="compositionally biased region" description="Polar residues" evidence="1">
    <location>
        <begin position="71"/>
        <end position="92"/>
    </location>
</feature>
<dbReference type="PROSITE" id="PS51688">
    <property type="entry name" value="ICA"/>
    <property type="match status" value="1"/>
</dbReference>
<organism evidence="3 4">
    <name type="scientific">Pendulispora albinea</name>
    <dbReference type="NCBI Taxonomy" id="2741071"/>
    <lineage>
        <taxon>Bacteria</taxon>
        <taxon>Pseudomonadati</taxon>
        <taxon>Myxococcota</taxon>
        <taxon>Myxococcia</taxon>
        <taxon>Myxococcales</taxon>
        <taxon>Sorangiineae</taxon>
        <taxon>Pendulisporaceae</taxon>
        <taxon>Pendulispora</taxon>
    </lineage>
</organism>
<dbReference type="EMBL" id="CP089984">
    <property type="protein sequence ID" value="WXB15401.1"/>
    <property type="molecule type" value="Genomic_DNA"/>
</dbReference>
<dbReference type="Pfam" id="PF13884">
    <property type="entry name" value="Peptidase_S74"/>
    <property type="match status" value="1"/>
</dbReference>
<keyword evidence="4" id="KW-1185">Reference proteome</keyword>
<dbReference type="RefSeq" id="WP_394825027.1">
    <property type="nucleotide sequence ID" value="NZ_CP089984.1"/>
</dbReference>
<reference evidence="3 4" key="1">
    <citation type="submission" date="2021-12" db="EMBL/GenBank/DDBJ databases">
        <title>Discovery of the Pendulisporaceae a myxobacterial family with distinct sporulation behavior and unique specialized metabolism.</title>
        <authorList>
            <person name="Garcia R."/>
            <person name="Popoff A."/>
            <person name="Bader C.D."/>
            <person name="Loehr J."/>
            <person name="Walesch S."/>
            <person name="Walt C."/>
            <person name="Boldt J."/>
            <person name="Bunk B."/>
            <person name="Haeckl F.J.F.P.J."/>
            <person name="Gunesch A.P."/>
            <person name="Birkelbach J."/>
            <person name="Nuebel U."/>
            <person name="Pietschmann T."/>
            <person name="Bach T."/>
            <person name="Mueller R."/>
        </authorList>
    </citation>
    <scope>NUCLEOTIDE SEQUENCE [LARGE SCALE GENOMIC DNA]</scope>
    <source>
        <strain evidence="3 4">MSr11954</strain>
    </source>
</reference>
<feature type="region of interest" description="Disordered" evidence="1">
    <location>
        <begin position="1"/>
        <end position="105"/>
    </location>
</feature>
<gene>
    <name evidence="3" type="ORF">LZC94_47220</name>
</gene>
<name>A0ABZ2M237_9BACT</name>
<sequence>MMTMSDIWGETLDYGESMGETLDDEDEPSETLGESLDHGTAGETLDDDMARADGGLAPDERPRYPSPTPGATPSVQGIASTGQVVTPGNPSRYQAPRPGTDKRDLKYIYNPDAYQYGGKAGLAESEAARYGGYAQEARTQRGAFAEQYGQAMQQAQQARAQQMQGLQYLQNQIAGTGPSVAQQQMLQGLTAAQQQQASIAASARGGGANLAAAQAASANAAAGLQQNAVQQGALLRAQEQLAAMGQYGQLAGALRGGDYQAAQLQAAQQEAAAGQQSEYERMQQQLYTMQHGLMQAGEEQNLTREAAERGWTLANRQQSHEETKTWLGTAASVAGSVLGALIKSDARAKKEIRTADAEIDDALSRMRPYSFQYKEGHGDAGPQIGILAQELERSRAGRRVVVHEPGSGLRMLSVPKATGFTLAAVARLGERISELEKGTKHARK</sequence>